<dbReference type="NCBIfam" id="TIGR02675">
    <property type="entry name" value="tape_meas_nterm"/>
    <property type="match status" value="1"/>
</dbReference>
<accession>A0A511UUG5</accession>
<dbReference type="Proteomes" id="UP000321491">
    <property type="component" value="Unassembled WGS sequence"/>
</dbReference>
<dbReference type="SUPFAM" id="SSF48371">
    <property type="entry name" value="ARM repeat"/>
    <property type="match status" value="1"/>
</dbReference>
<name>A0A511UUG5_9BACI</name>
<organism evidence="2 3">
    <name type="scientific">Cerasibacillus quisquiliarum</name>
    <dbReference type="NCBI Taxonomy" id="227865"/>
    <lineage>
        <taxon>Bacteria</taxon>
        <taxon>Bacillati</taxon>
        <taxon>Bacillota</taxon>
        <taxon>Bacilli</taxon>
        <taxon>Bacillales</taxon>
        <taxon>Bacillaceae</taxon>
        <taxon>Cerasibacillus</taxon>
    </lineage>
</organism>
<dbReference type="InterPro" id="IPR013491">
    <property type="entry name" value="Tape_meas_N"/>
</dbReference>
<dbReference type="Pfam" id="PF20155">
    <property type="entry name" value="TMP_3"/>
    <property type="match status" value="1"/>
</dbReference>
<proteinExistence type="predicted"/>
<gene>
    <name evidence="2" type="ORF">CQU01_04680</name>
</gene>
<comment type="caution">
    <text evidence="2">The sequence shown here is derived from an EMBL/GenBank/DDBJ whole genome shotgun (WGS) entry which is preliminary data.</text>
</comment>
<dbReference type="InterPro" id="IPR016024">
    <property type="entry name" value="ARM-type_fold"/>
</dbReference>
<reference evidence="2 3" key="1">
    <citation type="submission" date="2019-07" db="EMBL/GenBank/DDBJ databases">
        <title>Whole genome shotgun sequence of Cerasibacillus quisquiliarum NBRC 102429.</title>
        <authorList>
            <person name="Hosoyama A."/>
            <person name="Uohara A."/>
            <person name="Ohji S."/>
            <person name="Ichikawa N."/>
        </authorList>
    </citation>
    <scope>NUCLEOTIDE SEQUENCE [LARGE SCALE GENOMIC DNA]</scope>
    <source>
        <strain evidence="2 3">NBRC 102429</strain>
    </source>
</reference>
<evidence type="ECO:0000313" key="2">
    <source>
        <dbReference type="EMBL" id="GEN30230.1"/>
    </source>
</evidence>
<dbReference type="PANTHER" id="PTHR37813:SF1">
    <property type="entry name" value="FELS-2 PROPHAGE PROTEIN"/>
    <property type="match status" value="1"/>
</dbReference>
<protein>
    <recommendedName>
        <fullName evidence="1">Tape measure protein N-terminal domain-containing protein</fullName>
    </recommendedName>
</protein>
<evidence type="ECO:0000259" key="1">
    <source>
        <dbReference type="Pfam" id="PF20155"/>
    </source>
</evidence>
<sequence length="753" mass="80760">MADGKVVIDVILDDKQVSGGIKKVEGRLNGISGAAKRGIATVGKLAGALGLVGLAYKGIDMVKRSLDGAIDRYDTLNNFPRVMAQIGFDADTSQKAINKLSDGIQGLPTRLDEVASTAQSIAIMTGDLDGAVDTTLALNNAFLASGASTEDAKRGLDQYVQMLSKGEVDLQSWRTLQETMPFALRKTAEAFGFTGKSATNDFYEALKSGEITMSEFNDKLIELDQAQGGFAETAKTSSAGIKTAWTNMKTWVVMGVTDIIAALDEALGGVGSIEGAINSLKPVVQGFFRLVADGIIFVGGFISGLIGKFQELTGSTDGVTTSVMNIISTLTDFFAPAFEAVFSFASSIWAQFVEFFQTHGEMIGQTVHNVMTFIWEIMQFIWPAIEFLVIDTWESIKGVIQGALDVILGIIQFFSALFTGNWTEMWEATKKIFKGALQVVWNLINLWFIGKILKAGKVFAQGFKQVFVSLWNAIKSLFSASVNAVRSVVTAGFNAIRSVITGIMNAIKSVISSILNAIKSVFTGSVSSLKSIVSNGFRAMVNAIKSLMSKALSAVKSIFTNMLDIGKNAGKMFIGIGKDLINGLINGIKNMAGAAIDAITGVVGSVVDKAKSLLKIKSPSRLFMEFGGFISEGMAIGIDEDAKQAVKSISDLTSDLEKEAESDLKLNLLSDLKGFTANAALGKMAPVTQSVQQEIISKQSNASKYDDSKVVRLLQIIAEKDPDLYLGLEKVGSLMDKEQAKRINLQGRRVALE</sequence>
<dbReference type="EMBL" id="BJXW01000007">
    <property type="protein sequence ID" value="GEN30230.1"/>
    <property type="molecule type" value="Genomic_DNA"/>
</dbReference>
<dbReference type="Gene3D" id="1.20.120.20">
    <property type="entry name" value="Apolipoprotein"/>
    <property type="match status" value="1"/>
</dbReference>
<evidence type="ECO:0000313" key="3">
    <source>
        <dbReference type="Proteomes" id="UP000321491"/>
    </source>
</evidence>
<dbReference type="PANTHER" id="PTHR37813">
    <property type="entry name" value="FELS-2 PROPHAGE PROTEIN"/>
    <property type="match status" value="1"/>
</dbReference>
<keyword evidence="3" id="KW-1185">Reference proteome</keyword>
<dbReference type="AlphaFoldDB" id="A0A511UUG5"/>
<feature type="domain" description="Tape measure protein N-terminal" evidence="1">
    <location>
        <begin position="68"/>
        <end position="258"/>
    </location>
</feature>